<sequence length="340" mass="37476">MWDTSERLLKLLSLLQRQQEWSSNSLAEELGVTARTITRDISRLRSLGYPVTTRKGHGGGYTLQNGAVLPPIMFEAKEAAAVLLALEDYATTAGTSAHARTALEKLQRVMPSRVQAATKALASHTTTIDLGSPIGVDTPDTDVTTLLLLSRCCRDGRQLNCTYRHYSGKSRSRVLEPLHLVRAMGRWYLLAYCTDDQDWAVFRADRITDAKLSPHSAQARQPPATDLDEYVSQAIAKGWQQVTATVRVYAAKAEIQHWISPAWGTVTEESADTCIVEAGADTYDSIARWLLLTKAEQTIITPPELAHSFEHIALQSQRAATSWAPEEEPPNTKPPVKAAT</sequence>
<dbReference type="PANTHER" id="PTHR34580:SF3">
    <property type="entry name" value="PROTEIN PAFB"/>
    <property type="match status" value="1"/>
</dbReference>
<evidence type="ECO:0000256" key="2">
    <source>
        <dbReference type="ARBA" id="ARBA00023163"/>
    </source>
</evidence>
<dbReference type="Gene3D" id="1.10.10.10">
    <property type="entry name" value="Winged helix-like DNA-binding domain superfamily/Winged helix DNA-binding domain"/>
    <property type="match status" value="1"/>
</dbReference>
<dbReference type="SUPFAM" id="SSF46785">
    <property type="entry name" value="Winged helix' DNA-binding domain"/>
    <property type="match status" value="1"/>
</dbReference>
<dbReference type="Proteomes" id="UP001597307">
    <property type="component" value="Unassembled WGS sequence"/>
</dbReference>
<feature type="region of interest" description="Disordered" evidence="3">
    <location>
        <begin position="318"/>
        <end position="340"/>
    </location>
</feature>
<dbReference type="Pfam" id="PF13280">
    <property type="entry name" value="WYL"/>
    <property type="match status" value="1"/>
</dbReference>
<keyword evidence="1" id="KW-0805">Transcription regulation</keyword>
<evidence type="ECO:0000259" key="4">
    <source>
        <dbReference type="PROSITE" id="PS51000"/>
    </source>
</evidence>
<dbReference type="RefSeq" id="WP_343881118.1">
    <property type="nucleotide sequence ID" value="NZ_BAAAIJ010000053.1"/>
</dbReference>
<dbReference type="PANTHER" id="PTHR34580">
    <property type="match status" value="1"/>
</dbReference>
<dbReference type="PROSITE" id="PS52050">
    <property type="entry name" value="WYL"/>
    <property type="match status" value="1"/>
</dbReference>
<dbReference type="InterPro" id="IPR057727">
    <property type="entry name" value="WCX_dom"/>
</dbReference>
<dbReference type="EMBL" id="JBHUGA010000055">
    <property type="protein sequence ID" value="MFD1847491.1"/>
    <property type="molecule type" value="Genomic_DNA"/>
</dbReference>
<reference evidence="6" key="1">
    <citation type="journal article" date="2019" name="Int. J. Syst. Evol. Microbiol.">
        <title>The Global Catalogue of Microorganisms (GCM) 10K type strain sequencing project: providing services to taxonomists for standard genome sequencing and annotation.</title>
        <authorList>
            <consortium name="The Broad Institute Genomics Platform"/>
            <consortium name="The Broad Institute Genome Sequencing Center for Infectious Disease"/>
            <person name="Wu L."/>
            <person name="Ma J."/>
        </authorList>
    </citation>
    <scope>NUCLEOTIDE SEQUENCE [LARGE SCALE GENOMIC DNA]</scope>
    <source>
        <strain evidence="6">JCM 11496</strain>
    </source>
</reference>
<evidence type="ECO:0000313" key="6">
    <source>
        <dbReference type="Proteomes" id="UP001597307"/>
    </source>
</evidence>
<proteinExistence type="predicted"/>
<dbReference type="InterPro" id="IPR036388">
    <property type="entry name" value="WH-like_DNA-bd_sf"/>
</dbReference>
<gene>
    <name evidence="5" type="ORF">ACFSFX_12910</name>
</gene>
<accession>A0ABW4Q9T3</accession>
<protein>
    <submittedName>
        <fullName evidence="5">YafY family protein</fullName>
    </submittedName>
</protein>
<dbReference type="Pfam" id="PF08279">
    <property type="entry name" value="HTH_11"/>
    <property type="match status" value="1"/>
</dbReference>
<dbReference type="PIRSF" id="PIRSF016838">
    <property type="entry name" value="PafC"/>
    <property type="match status" value="1"/>
</dbReference>
<comment type="caution">
    <text evidence="5">The sequence shown here is derived from an EMBL/GenBank/DDBJ whole genome shotgun (WGS) entry which is preliminary data.</text>
</comment>
<name>A0ABW4Q9T3_9MICC</name>
<dbReference type="InterPro" id="IPR013196">
    <property type="entry name" value="HTH_11"/>
</dbReference>
<evidence type="ECO:0000313" key="5">
    <source>
        <dbReference type="EMBL" id="MFD1847491.1"/>
    </source>
</evidence>
<keyword evidence="2" id="KW-0804">Transcription</keyword>
<evidence type="ECO:0000256" key="1">
    <source>
        <dbReference type="ARBA" id="ARBA00023015"/>
    </source>
</evidence>
<feature type="domain" description="HTH deoR-type" evidence="4">
    <location>
        <begin position="4"/>
        <end position="62"/>
    </location>
</feature>
<evidence type="ECO:0000256" key="3">
    <source>
        <dbReference type="SAM" id="MobiDB-lite"/>
    </source>
</evidence>
<dbReference type="InterPro" id="IPR036390">
    <property type="entry name" value="WH_DNA-bd_sf"/>
</dbReference>
<dbReference type="InterPro" id="IPR001034">
    <property type="entry name" value="DeoR_HTH"/>
</dbReference>
<dbReference type="InterPro" id="IPR028349">
    <property type="entry name" value="PafC-like"/>
</dbReference>
<dbReference type="PROSITE" id="PS51000">
    <property type="entry name" value="HTH_DEOR_2"/>
    <property type="match status" value="1"/>
</dbReference>
<dbReference type="Pfam" id="PF25583">
    <property type="entry name" value="WCX"/>
    <property type="match status" value="1"/>
</dbReference>
<organism evidence="5 6">
    <name type="scientific">Arthrobacter flavus</name>
    <dbReference type="NCBI Taxonomy" id="95172"/>
    <lineage>
        <taxon>Bacteria</taxon>
        <taxon>Bacillati</taxon>
        <taxon>Actinomycetota</taxon>
        <taxon>Actinomycetes</taxon>
        <taxon>Micrococcales</taxon>
        <taxon>Micrococcaceae</taxon>
        <taxon>Arthrobacter</taxon>
    </lineage>
</organism>
<dbReference type="InterPro" id="IPR026881">
    <property type="entry name" value="WYL_dom"/>
</dbReference>
<keyword evidence="6" id="KW-1185">Reference proteome</keyword>
<dbReference type="InterPro" id="IPR051534">
    <property type="entry name" value="CBASS_pafABC_assoc_protein"/>
</dbReference>